<proteinExistence type="predicted"/>
<sequence length="130" mass="15125">MTFSQELPKGVENFLLNVSVENLLRAQDLIPLLSPLESEKHETSVEYDLNRWLENDAKYNVVDDSYRNGFGERLADYYLCDSKEIKMGILSRSEYDAFTLPLDLEWEFSSSSVSFLEYLVSFFKEKVVKS</sequence>
<accession>A7ERV1</accession>
<dbReference type="InParanoid" id="A7ERV1"/>
<reference evidence="2" key="1">
    <citation type="journal article" date="2011" name="PLoS Genet.">
        <title>Genomic analysis of the necrotrophic fungal pathogens Sclerotinia sclerotiorum and Botrytis cinerea.</title>
        <authorList>
            <person name="Amselem J."/>
            <person name="Cuomo C.A."/>
            <person name="van Kan J.A."/>
            <person name="Viaud M."/>
            <person name="Benito E.P."/>
            <person name="Couloux A."/>
            <person name="Coutinho P.M."/>
            <person name="de Vries R.P."/>
            <person name="Dyer P.S."/>
            <person name="Fillinger S."/>
            <person name="Fournier E."/>
            <person name="Gout L."/>
            <person name="Hahn M."/>
            <person name="Kohn L."/>
            <person name="Lapalu N."/>
            <person name="Plummer K.M."/>
            <person name="Pradier J.M."/>
            <person name="Quevillon E."/>
            <person name="Sharon A."/>
            <person name="Simon A."/>
            <person name="ten Have A."/>
            <person name="Tudzynski B."/>
            <person name="Tudzynski P."/>
            <person name="Wincker P."/>
            <person name="Andrew M."/>
            <person name="Anthouard V."/>
            <person name="Beever R.E."/>
            <person name="Beffa R."/>
            <person name="Benoit I."/>
            <person name="Bouzid O."/>
            <person name="Brault B."/>
            <person name="Chen Z."/>
            <person name="Choquer M."/>
            <person name="Collemare J."/>
            <person name="Cotton P."/>
            <person name="Danchin E.G."/>
            <person name="Da Silva C."/>
            <person name="Gautier A."/>
            <person name="Giraud C."/>
            <person name="Giraud T."/>
            <person name="Gonzalez C."/>
            <person name="Grossetete S."/>
            <person name="Guldener U."/>
            <person name="Henrissat B."/>
            <person name="Howlett B.J."/>
            <person name="Kodira C."/>
            <person name="Kretschmer M."/>
            <person name="Lappartient A."/>
            <person name="Leroch M."/>
            <person name="Levis C."/>
            <person name="Mauceli E."/>
            <person name="Neuveglise C."/>
            <person name="Oeser B."/>
            <person name="Pearson M."/>
            <person name="Poulain J."/>
            <person name="Poussereau N."/>
            <person name="Quesneville H."/>
            <person name="Rascle C."/>
            <person name="Schumacher J."/>
            <person name="Segurens B."/>
            <person name="Sexton A."/>
            <person name="Silva E."/>
            <person name="Sirven C."/>
            <person name="Soanes D.M."/>
            <person name="Talbot N.J."/>
            <person name="Templeton M."/>
            <person name="Yandava C."/>
            <person name="Yarden O."/>
            <person name="Zeng Q."/>
            <person name="Rollins J.A."/>
            <person name="Lebrun M.H."/>
            <person name="Dickman M."/>
        </authorList>
    </citation>
    <scope>NUCLEOTIDE SEQUENCE [LARGE SCALE GENOMIC DNA]</scope>
    <source>
        <strain evidence="2">ATCC 18683 / 1980 / Ss-1</strain>
    </source>
</reference>
<protein>
    <submittedName>
        <fullName evidence="1">Uncharacterized protein</fullName>
    </submittedName>
</protein>
<dbReference type="AlphaFoldDB" id="A7ERV1"/>
<dbReference type="GeneID" id="5487606"/>
<evidence type="ECO:0000313" key="1">
    <source>
        <dbReference type="EMBL" id="EDN92193.1"/>
    </source>
</evidence>
<evidence type="ECO:0000313" key="2">
    <source>
        <dbReference type="Proteomes" id="UP000001312"/>
    </source>
</evidence>
<dbReference type="RefSeq" id="XP_001591429.1">
    <property type="nucleotide sequence ID" value="XM_001591379.1"/>
</dbReference>
<dbReference type="EMBL" id="CH476630">
    <property type="protein sequence ID" value="EDN92193.1"/>
    <property type="molecule type" value="Genomic_DNA"/>
</dbReference>
<keyword evidence="2" id="KW-1185">Reference proteome</keyword>
<dbReference type="Proteomes" id="UP000001312">
    <property type="component" value="Unassembled WGS sequence"/>
</dbReference>
<dbReference type="KEGG" id="ssl:SS1G_08056"/>
<organism evidence="1 2">
    <name type="scientific">Sclerotinia sclerotiorum (strain ATCC 18683 / 1980 / Ss-1)</name>
    <name type="common">White mold</name>
    <name type="synonym">Whetzelinia sclerotiorum</name>
    <dbReference type="NCBI Taxonomy" id="665079"/>
    <lineage>
        <taxon>Eukaryota</taxon>
        <taxon>Fungi</taxon>
        <taxon>Dikarya</taxon>
        <taxon>Ascomycota</taxon>
        <taxon>Pezizomycotina</taxon>
        <taxon>Leotiomycetes</taxon>
        <taxon>Helotiales</taxon>
        <taxon>Sclerotiniaceae</taxon>
        <taxon>Sclerotinia</taxon>
    </lineage>
</organism>
<name>A7ERV1_SCLS1</name>
<gene>
    <name evidence="1" type="ORF">SS1G_08056</name>
</gene>